<evidence type="ECO:0008006" key="9">
    <source>
        <dbReference type="Google" id="ProtNLM"/>
    </source>
</evidence>
<feature type="transmembrane region" description="Helical" evidence="6">
    <location>
        <begin position="377"/>
        <end position="398"/>
    </location>
</feature>
<feature type="compositionally biased region" description="Polar residues" evidence="5">
    <location>
        <begin position="519"/>
        <end position="528"/>
    </location>
</feature>
<evidence type="ECO:0000256" key="3">
    <source>
        <dbReference type="ARBA" id="ARBA00022989"/>
    </source>
</evidence>
<evidence type="ECO:0000313" key="7">
    <source>
        <dbReference type="EMBL" id="KAL1306837.1"/>
    </source>
</evidence>
<evidence type="ECO:0000256" key="4">
    <source>
        <dbReference type="ARBA" id="ARBA00023136"/>
    </source>
</evidence>
<evidence type="ECO:0000313" key="8">
    <source>
        <dbReference type="Proteomes" id="UP001562354"/>
    </source>
</evidence>
<comment type="subcellular location">
    <subcellularLocation>
        <location evidence="1">Membrane</location>
        <topology evidence="1">Single-pass membrane protein</topology>
    </subcellularLocation>
</comment>
<proteinExistence type="predicted"/>
<dbReference type="EMBL" id="JBFMKM010000004">
    <property type="protein sequence ID" value="KAL1306837.1"/>
    <property type="molecule type" value="Genomic_DNA"/>
</dbReference>
<gene>
    <name evidence="7" type="ORF">AAFC00_005493</name>
</gene>
<keyword evidence="3 6" id="KW-1133">Transmembrane helix</keyword>
<accession>A0ABR3PL27</accession>
<organism evidence="7 8">
    <name type="scientific">Neodothiora populina</name>
    <dbReference type="NCBI Taxonomy" id="2781224"/>
    <lineage>
        <taxon>Eukaryota</taxon>
        <taxon>Fungi</taxon>
        <taxon>Dikarya</taxon>
        <taxon>Ascomycota</taxon>
        <taxon>Pezizomycotina</taxon>
        <taxon>Dothideomycetes</taxon>
        <taxon>Dothideomycetidae</taxon>
        <taxon>Dothideales</taxon>
        <taxon>Dothioraceae</taxon>
        <taxon>Neodothiora</taxon>
    </lineage>
</organism>
<keyword evidence="8" id="KW-1185">Reference proteome</keyword>
<protein>
    <recommendedName>
        <fullName evidence="9">Pre-mRNA splicing factor CLF1</fullName>
    </recommendedName>
</protein>
<feature type="region of interest" description="Disordered" evidence="5">
    <location>
        <begin position="245"/>
        <end position="285"/>
    </location>
</feature>
<feature type="region of interest" description="Disordered" evidence="5">
    <location>
        <begin position="514"/>
        <end position="546"/>
    </location>
</feature>
<dbReference type="PANTHER" id="PTHR15549">
    <property type="entry name" value="PAIRED IMMUNOGLOBULIN-LIKE TYPE 2 RECEPTOR"/>
    <property type="match status" value="1"/>
</dbReference>
<evidence type="ECO:0000256" key="6">
    <source>
        <dbReference type="SAM" id="Phobius"/>
    </source>
</evidence>
<name>A0ABR3PL27_9PEZI</name>
<dbReference type="Gene3D" id="2.120.10.80">
    <property type="entry name" value="Kelch-type beta propeller"/>
    <property type="match status" value="1"/>
</dbReference>
<evidence type="ECO:0000256" key="5">
    <source>
        <dbReference type="SAM" id="MobiDB-lite"/>
    </source>
</evidence>
<keyword evidence="2 6" id="KW-0812">Transmembrane</keyword>
<feature type="compositionally biased region" description="Basic and acidic residues" evidence="5">
    <location>
        <begin position="940"/>
        <end position="955"/>
    </location>
</feature>
<feature type="compositionally biased region" description="Polar residues" evidence="5">
    <location>
        <begin position="266"/>
        <end position="285"/>
    </location>
</feature>
<dbReference type="SUPFAM" id="SSF50965">
    <property type="entry name" value="Galactose oxidase, central domain"/>
    <property type="match status" value="1"/>
</dbReference>
<evidence type="ECO:0000256" key="2">
    <source>
        <dbReference type="ARBA" id="ARBA00022692"/>
    </source>
</evidence>
<dbReference type="Proteomes" id="UP001562354">
    <property type="component" value="Unassembled WGS sequence"/>
</dbReference>
<feature type="region of interest" description="Disordered" evidence="5">
    <location>
        <begin position="687"/>
        <end position="716"/>
    </location>
</feature>
<dbReference type="InterPro" id="IPR011043">
    <property type="entry name" value="Gal_Oxase/kelch_b-propeller"/>
</dbReference>
<reference evidence="7 8" key="1">
    <citation type="submission" date="2024-07" db="EMBL/GenBank/DDBJ databases">
        <title>Draft sequence of the Neodothiora populina.</title>
        <authorList>
            <person name="Drown D.D."/>
            <person name="Schuette U.S."/>
            <person name="Buechlein A.B."/>
            <person name="Rusch D.R."/>
            <person name="Winton L.W."/>
            <person name="Adams G.A."/>
        </authorList>
    </citation>
    <scope>NUCLEOTIDE SEQUENCE [LARGE SCALE GENOMIC DNA]</scope>
    <source>
        <strain evidence="7 8">CPC 39397</strain>
    </source>
</reference>
<sequence>MSVPRPKKSLSGRCSAVHEDTLYVLSPNAFQSLPLKENATWSTLPQGEAVTGPACVTAIPNGDQSQAALYVIGGTSSNDSYGGMQRFFFKNQSWETLTPLTPDMKGRTDHSVAYLNDSASILVYAGSQPQASAALSSQTFLISATEPYDISAFTSTAPPANQPVLLQWDSGHAVMLGGERDNKQIFTFGPEGWEELGTNLTSALPSNAGATLISGTDGSKVLQVYDASKSPNEVENIVLLGAGGKTAKNGQTIGTESSRKRKRDLTLQNWPEYNSTDAPKTQRSDYTVAQSSDGLAIISGGDDSNPVAIFNQKENTWVDASTFFNGSPKQVPLTSSTSSATPTSTMPPSTTSDAAAATSTEPVGLKKSTSSHTRRTLGITLGVLAGVALLMAIALLYMRKRKNKKKQQSAYIDEKDADRLSFADRGASFMKEAGGSVADLDRMAPPKLHHFQNDSQSSLAIFGVKNTGASQNPSRMDSRSPTVVEPLAPPKIFNNDESSGHNSLMIIAGKFGANRHSRGTGQKGSFESTARLVRSPSAEAKKSPVLELEEITSSAWSPAPGVQSGDHSNQFAPNANAVLPQPANDPSSLDVKKRSSGWSKYFAPAENTGYQPTHQNSSNLSVSQYTVPSRMASSLNVPPLDIGLHNDLEAQRLSAVAKGRPSYQHSNEDLAARGASLDSVRPQTAAFHTGNSLEPDSYLNDRDSFTSENRRHSTDSIGSHRIASSIFFNGGEGISNVSGWHGMAAKPVVRGDSTSAIKEIHIPPSNSPRIQQLQRGESMGGFARPPSSTYSASIAPGRDSRLPPSADDLPGRALSPPIRGPTTVQIPGPAARAAMKGTNNSGFFPSNKDASRLPPRKVGALHPGTLAAISYSGINTDELVIKSRIKRVDPDSENRDSNLTVWPSADDGLDKGVTLKYLQEQERLKREKETQKTGPNFQREQMERQAREMREKEIQEGTGSGNSVMSGYSEYSWLNLGAQK</sequence>
<feature type="compositionally biased region" description="Basic and acidic residues" evidence="5">
    <location>
        <begin position="699"/>
        <end position="714"/>
    </location>
</feature>
<dbReference type="InterPro" id="IPR015915">
    <property type="entry name" value="Kelch-typ_b-propeller"/>
</dbReference>
<dbReference type="InterPro" id="IPR051694">
    <property type="entry name" value="Immunoregulatory_rcpt-like"/>
</dbReference>
<feature type="compositionally biased region" description="Low complexity" evidence="5">
    <location>
        <begin position="334"/>
        <end position="360"/>
    </location>
</feature>
<dbReference type="PANTHER" id="PTHR15549:SF30">
    <property type="entry name" value="MID2 DOMAIN-CONTAINING PROTEIN"/>
    <property type="match status" value="1"/>
</dbReference>
<feature type="region of interest" description="Disordered" evidence="5">
    <location>
        <begin position="922"/>
        <end position="967"/>
    </location>
</feature>
<feature type="compositionally biased region" description="Basic and acidic residues" evidence="5">
    <location>
        <begin position="922"/>
        <end position="931"/>
    </location>
</feature>
<evidence type="ECO:0000256" key="1">
    <source>
        <dbReference type="ARBA" id="ARBA00004167"/>
    </source>
</evidence>
<keyword evidence="4 6" id="KW-0472">Membrane</keyword>
<feature type="region of interest" description="Disordered" evidence="5">
    <location>
        <begin position="761"/>
        <end position="822"/>
    </location>
</feature>
<dbReference type="RefSeq" id="XP_069203109.1">
    <property type="nucleotide sequence ID" value="XM_069345280.1"/>
</dbReference>
<dbReference type="GeneID" id="95979192"/>
<comment type="caution">
    <text evidence="7">The sequence shown here is derived from an EMBL/GenBank/DDBJ whole genome shotgun (WGS) entry which is preliminary data.</text>
</comment>
<feature type="region of interest" description="Disordered" evidence="5">
    <location>
        <begin position="328"/>
        <end position="371"/>
    </location>
</feature>